<evidence type="ECO:0000256" key="1">
    <source>
        <dbReference type="SAM" id="Phobius"/>
    </source>
</evidence>
<dbReference type="AlphaFoldDB" id="A0A4S3KX17"/>
<feature type="transmembrane region" description="Helical" evidence="1">
    <location>
        <begin position="72"/>
        <end position="93"/>
    </location>
</feature>
<organism evidence="2 3">
    <name type="scientific">Pseudofulvimonas gallinarii</name>
    <dbReference type="NCBI Taxonomy" id="634155"/>
    <lineage>
        <taxon>Bacteria</taxon>
        <taxon>Pseudomonadati</taxon>
        <taxon>Pseudomonadota</taxon>
        <taxon>Gammaproteobacteria</taxon>
        <taxon>Lysobacterales</taxon>
        <taxon>Rhodanobacteraceae</taxon>
        <taxon>Pseudofulvimonas</taxon>
    </lineage>
</organism>
<evidence type="ECO:0008006" key="4">
    <source>
        <dbReference type="Google" id="ProtNLM"/>
    </source>
</evidence>
<sequence length="210" mass="22616">MQEFLLTALSFPTAILSVLLAVAVAYWMLAALGLVGDDPLELAGVIDGDVGAMEGLAGFLVKFGLGGIPTTLVFTILIFIAWVLSYFTGLLLLNHLPDWLRITLGAIVLPVALFLSLPMTAAVVRPLTRLKRRLAPPPNRSLLGRVAIVRTGEVTASHGQAELEDNGASLIVQVRCEGETPRRGDRVVLLEHLTPDNAWRVALDTDFQGE</sequence>
<dbReference type="RefSeq" id="WP_123521101.1">
    <property type="nucleotide sequence ID" value="NZ_JBHLWF010000031.1"/>
</dbReference>
<gene>
    <name evidence="2" type="ORF">EDC25_106159</name>
</gene>
<keyword evidence="3" id="KW-1185">Reference proteome</keyword>
<keyword evidence="1" id="KW-0812">Transmembrane</keyword>
<accession>A0A4S3KX17</accession>
<keyword evidence="1" id="KW-1133">Transmembrane helix</keyword>
<dbReference type="Proteomes" id="UP000294599">
    <property type="component" value="Unassembled WGS sequence"/>
</dbReference>
<evidence type="ECO:0000313" key="3">
    <source>
        <dbReference type="Proteomes" id="UP000294599"/>
    </source>
</evidence>
<feature type="transmembrane region" description="Helical" evidence="1">
    <location>
        <begin position="99"/>
        <end position="124"/>
    </location>
</feature>
<reference evidence="2 3" key="1">
    <citation type="submission" date="2019-03" db="EMBL/GenBank/DDBJ databases">
        <title>Genomic Encyclopedia of Type Strains, Phase IV (KMG-IV): sequencing the most valuable type-strain genomes for metagenomic binning, comparative biology and taxonomic classification.</title>
        <authorList>
            <person name="Goeker M."/>
        </authorList>
    </citation>
    <scope>NUCLEOTIDE SEQUENCE [LARGE SCALE GENOMIC DNA]</scope>
    <source>
        <strain evidence="2 3">DSM 21944</strain>
    </source>
</reference>
<feature type="transmembrane region" description="Helical" evidence="1">
    <location>
        <begin position="6"/>
        <end position="29"/>
    </location>
</feature>
<proteinExistence type="predicted"/>
<dbReference type="OrthoDB" id="8912654at2"/>
<evidence type="ECO:0000313" key="2">
    <source>
        <dbReference type="EMBL" id="TCS99320.1"/>
    </source>
</evidence>
<dbReference type="EMBL" id="SMAF01000006">
    <property type="protein sequence ID" value="TCS99320.1"/>
    <property type="molecule type" value="Genomic_DNA"/>
</dbReference>
<protein>
    <recommendedName>
        <fullName evidence="4">Ubiquinone biosynthesis protein UbiH</fullName>
    </recommendedName>
</protein>
<name>A0A4S3KX17_9GAMM</name>
<comment type="caution">
    <text evidence="2">The sequence shown here is derived from an EMBL/GenBank/DDBJ whole genome shotgun (WGS) entry which is preliminary data.</text>
</comment>
<keyword evidence="1" id="KW-0472">Membrane</keyword>